<evidence type="ECO:0000313" key="2">
    <source>
        <dbReference type="Proteomes" id="UP000828390"/>
    </source>
</evidence>
<protein>
    <submittedName>
        <fullName evidence="1">Uncharacterized protein</fullName>
    </submittedName>
</protein>
<name>A0A9D4F9Q6_DREPO</name>
<comment type="caution">
    <text evidence="1">The sequence shown here is derived from an EMBL/GenBank/DDBJ whole genome shotgun (WGS) entry which is preliminary data.</text>
</comment>
<reference evidence="1" key="2">
    <citation type="submission" date="2020-11" db="EMBL/GenBank/DDBJ databases">
        <authorList>
            <person name="McCartney M.A."/>
            <person name="Auch B."/>
            <person name="Kono T."/>
            <person name="Mallez S."/>
            <person name="Becker A."/>
            <person name="Gohl D.M."/>
            <person name="Silverstein K.A.T."/>
            <person name="Koren S."/>
            <person name="Bechman K.B."/>
            <person name="Herman A."/>
            <person name="Abrahante J.E."/>
            <person name="Garbe J."/>
        </authorList>
    </citation>
    <scope>NUCLEOTIDE SEQUENCE</scope>
    <source>
        <strain evidence="1">Duluth1</strain>
        <tissue evidence="1">Whole animal</tissue>
    </source>
</reference>
<dbReference type="AlphaFoldDB" id="A0A9D4F9Q6"/>
<keyword evidence="2" id="KW-1185">Reference proteome</keyword>
<organism evidence="1 2">
    <name type="scientific">Dreissena polymorpha</name>
    <name type="common">Zebra mussel</name>
    <name type="synonym">Mytilus polymorpha</name>
    <dbReference type="NCBI Taxonomy" id="45954"/>
    <lineage>
        <taxon>Eukaryota</taxon>
        <taxon>Metazoa</taxon>
        <taxon>Spiralia</taxon>
        <taxon>Lophotrochozoa</taxon>
        <taxon>Mollusca</taxon>
        <taxon>Bivalvia</taxon>
        <taxon>Autobranchia</taxon>
        <taxon>Heteroconchia</taxon>
        <taxon>Euheterodonta</taxon>
        <taxon>Imparidentia</taxon>
        <taxon>Neoheterodontei</taxon>
        <taxon>Myida</taxon>
        <taxon>Dreissenoidea</taxon>
        <taxon>Dreissenidae</taxon>
        <taxon>Dreissena</taxon>
    </lineage>
</organism>
<reference evidence="1" key="1">
    <citation type="journal article" date="2019" name="bioRxiv">
        <title>The Genome of the Zebra Mussel, Dreissena polymorpha: A Resource for Invasive Species Research.</title>
        <authorList>
            <person name="McCartney M.A."/>
            <person name="Auch B."/>
            <person name="Kono T."/>
            <person name="Mallez S."/>
            <person name="Zhang Y."/>
            <person name="Obille A."/>
            <person name="Becker A."/>
            <person name="Abrahante J.E."/>
            <person name="Garbe J."/>
            <person name="Badalamenti J.P."/>
            <person name="Herman A."/>
            <person name="Mangelson H."/>
            <person name="Liachko I."/>
            <person name="Sullivan S."/>
            <person name="Sone E.D."/>
            <person name="Koren S."/>
            <person name="Silverstein K.A.T."/>
            <person name="Beckman K.B."/>
            <person name="Gohl D.M."/>
        </authorList>
    </citation>
    <scope>NUCLEOTIDE SEQUENCE</scope>
    <source>
        <strain evidence="1">Duluth1</strain>
        <tissue evidence="1">Whole animal</tissue>
    </source>
</reference>
<gene>
    <name evidence="1" type="ORF">DPMN_147011</name>
</gene>
<dbReference type="EMBL" id="JAIWYP010000007">
    <property type="protein sequence ID" value="KAH3793498.1"/>
    <property type="molecule type" value="Genomic_DNA"/>
</dbReference>
<accession>A0A9D4F9Q6</accession>
<evidence type="ECO:0000313" key="1">
    <source>
        <dbReference type="EMBL" id="KAH3793498.1"/>
    </source>
</evidence>
<sequence>MSEINFIVDWIELDELESEIENPDPSSGSTAIVECQMPEIIELSANEIKELFETELNPFDNVNQPMEAQINHEISQQQPEH</sequence>
<dbReference type="Proteomes" id="UP000828390">
    <property type="component" value="Unassembled WGS sequence"/>
</dbReference>
<proteinExistence type="predicted"/>